<name>A0A7K1UGQ7_9MICC</name>
<dbReference type="Pfam" id="PF00440">
    <property type="entry name" value="TetR_N"/>
    <property type="match status" value="1"/>
</dbReference>
<dbReference type="GO" id="GO:0003700">
    <property type="term" value="F:DNA-binding transcription factor activity"/>
    <property type="evidence" value="ECO:0007669"/>
    <property type="project" value="TreeGrafter"/>
</dbReference>
<feature type="domain" description="HTH tetR-type" evidence="4">
    <location>
        <begin position="35"/>
        <end position="95"/>
    </location>
</feature>
<evidence type="ECO:0000256" key="3">
    <source>
        <dbReference type="SAM" id="MobiDB-lite"/>
    </source>
</evidence>
<dbReference type="AlphaFoldDB" id="A0A7K1UGQ7"/>
<dbReference type="InterPro" id="IPR001647">
    <property type="entry name" value="HTH_TetR"/>
</dbReference>
<keyword evidence="1 2" id="KW-0238">DNA-binding</keyword>
<dbReference type="SUPFAM" id="SSF46689">
    <property type="entry name" value="Homeodomain-like"/>
    <property type="match status" value="1"/>
</dbReference>
<evidence type="ECO:0000313" key="5">
    <source>
        <dbReference type="EMBL" id="MVT25629.1"/>
    </source>
</evidence>
<dbReference type="PROSITE" id="PS50977">
    <property type="entry name" value="HTH_TETR_2"/>
    <property type="match status" value="1"/>
</dbReference>
<evidence type="ECO:0000256" key="1">
    <source>
        <dbReference type="ARBA" id="ARBA00023125"/>
    </source>
</evidence>
<proteinExistence type="predicted"/>
<feature type="DNA-binding region" description="H-T-H motif" evidence="2">
    <location>
        <begin position="58"/>
        <end position="77"/>
    </location>
</feature>
<keyword evidence="6" id="KW-1185">Reference proteome</keyword>
<accession>A0A7K1UGQ7</accession>
<dbReference type="RefSeq" id="WP_157321750.1">
    <property type="nucleotide sequence ID" value="NZ_BMFX01000007.1"/>
</dbReference>
<dbReference type="EMBL" id="WRPM01000031">
    <property type="protein sequence ID" value="MVT25629.1"/>
    <property type="molecule type" value="Genomic_DNA"/>
</dbReference>
<dbReference type="InterPro" id="IPR050109">
    <property type="entry name" value="HTH-type_TetR-like_transc_reg"/>
</dbReference>
<dbReference type="PRINTS" id="PR00455">
    <property type="entry name" value="HTHTETR"/>
</dbReference>
<feature type="compositionally biased region" description="Polar residues" evidence="3">
    <location>
        <begin position="21"/>
        <end position="32"/>
    </location>
</feature>
<dbReference type="InterPro" id="IPR041484">
    <property type="entry name" value="TetR_C_25"/>
</dbReference>
<dbReference type="PANTHER" id="PTHR30055">
    <property type="entry name" value="HTH-TYPE TRANSCRIPTIONAL REGULATOR RUTR"/>
    <property type="match status" value="1"/>
</dbReference>
<dbReference type="PANTHER" id="PTHR30055:SF146">
    <property type="entry name" value="HTH-TYPE TRANSCRIPTIONAL DUAL REGULATOR CECR"/>
    <property type="match status" value="1"/>
</dbReference>
<sequence length="249" mass="27589">MAYQYGATRAHAGHNPLDAASTHNITGTGNTSPPEPAACRILNAAVELFGERGFTPVTLKDIADQAGVSAPLVIHHYGSKAGLRKACDRHVAELFRERKAQGLQAGLDGMARNYAFEAMQASQHLLRYLLRAFLAGGEEMDELFDHLVDDAVEYTDQAVEMGLVYPSRNQRNRVALMLMQQFGSLMMAHQMQRYFGFDPTRGQPEDVTTYLETIMELYTQPVINGEAYAELLGTVDQERPSFPPDHTPT</sequence>
<dbReference type="Gene3D" id="1.10.357.10">
    <property type="entry name" value="Tetracycline Repressor, domain 2"/>
    <property type="match status" value="1"/>
</dbReference>
<dbReference type="GO" id="GO:0000976">
    <property type="term" value="F:transcription cis-regulatory region binding"/>
    <property type="evidence" value="ECO:0007669"/>
    <property type="project" value="TreeGrafter"/>
</dbReference>
<dbReference type="Proteomes" id="UP000460157">
    <property type="component" value="Unassembled WGS sequence"/>
</dbReference>
<evidence type="ECO:0000256" key="2">
    <source>
        <dbReference type="PROSITE-ProRule" id="PRU00335"/>
    </source>
</evidence>
<feature type="region of interest" description="Disordered" evidence="3">
    <location>
        <begin position="7"/>
        <end position="33"/>
    </location>
</feature>
<dbReference type="Pfam" id="PF17933">
    <property type="entry name" value="TetR_C_25"/>
    <property type="match status" value="1"/>
</dbReference>
<dbReference type="InterPro" id="IPR009057">
    <property type="entry name" value="Homeodomain-like_sf"/>
</dbReference>
<protein>
    <submittedName>
        <fullName evidence="5">TetR family transcriptional regulator</fullName>
    </submittedName>
</protein>
<dbReference type="OrthoDB" id="3403733at2"/>
<organism evidence="5 6">
    <name type="scientific">Nesterenkonia alkaliphila</name>
    <dbReference type="NCBI Taxonomy" id="1463631"/>
    <lineage>
        <taxon>Bacteria</taxon>
        <taxon>Bacillati</taxon>
        <taxon>Actinomycetota</taxon>
        <taxon>Actinomycetes</taxon>
        <taxon>Micrococcales</taxon>
        <taxon>Micrococcaceae</taxon>
        <taxon>Nesterenkonia</taxon>
    </lineage>
</organism>
<comment type="caution">
    <text evidence="5">The sequence shown here is derived from an EMBL/GenBank/DDBJ whole genome shotgun (WGS) entry which is preliminary data.</text>
</comment>
<evidence type="ECO:0000259" key="4">
    <source>
        <dbReference type="PROSITE" id="PS50977"/>
    </source>
</evidence>
<evidence type="ECO:0000313" key="6">
    <source>
        <dbReference type="Proteomes" id="UP000460157"/>
    </source>
</evidence>
<reference evidence="5 6" key="1">
    <citation type="submission" date="2019-12" db="EMBL/GenBank/DDBJ databases">
        <title>Nesterenkonia muleiensis sp. nov., a novel actinobacterium isolated from sap of Populus euphratica.</title>
        <authorList>
            <person name="Wang R."/>
        </authorList>
    </citation>
    <scope>NUCLEOTIDE SEQUENCE [LARGE SCALE GENOMIC DNA]</scope>
    <source>
        <strain evidence="5 6">F10</strain>
    </source>
</reference>
<gene>
    <name evidence="5" type="ORF">GNZ21_04505</name>
</gene>